<evidence type="ECO:0000259" key="4">
    <source>
        <dbReference type="Pfam" id="PF17853"/>
    </source>
</evidence>
<sequence length="383" mass="43515">MQKCVPCLSIPSLSCRRVFSMFALDRVLAQDIVDRAMAILPYNVNVMDYLGIIIGSGDPERLCTRHEGAQLVLANSRVVEIDSQAALHLGGVKPGVNLPLMLDHKLVGVLGITGEPDEVRVYGELVRMTAEMLMEHRRQQADRQWRLQRSEDLLARLLLQDCPESLVDEARQLGLQPHLPRQAVLIRLAEQTSTASQLVAWLNGRYADSWCVMREPTLLYWCRAQGKDRDDALLLKQFDEHGWPVLRMATAEPSADLPALRHACSAAQDLLDYARQSRPDQRLLRLSAYRLPVLFWRHRHDWLAQEIAEPIGRLHNHGQLLETLCSWFEYSGESQACAEALGIHRNSLRYRLEKIAELTGCDPYKTDDVLRLYLGVQMTPRSG</sequence>
<comment type="caution">
    <text evidence="5">The sequence shown here is derived from an EMBL/GenBank/DDBJ whole genome shotgun (WGS) entry which is preliminary data.</text>
</comment>
<dbReference type="Proteomes" id="UP000278332">
    <property type="component" value="Unassembled WGS sequence"/>
</dbReference>
<dbReference type="AlphaFoldDB" id="A0A3M4VL79"/>
<dbReference type="InterPro" id="IPR041522">
    <property type="entry name" value="CdaR_GGDEF"/>
</dbReference>
<dbReference type="Pfam" id="PF05651">
    <property type="entry name" value="Diacid_rec"/>
    <property type="match status" value="1"/>
</dbReference>
<evidence type="ECO:0000313" key="5">
    <source>
        <dbReference type="EMBL" id="RMR52626.1"/>
    </source>
</evidence>
<name>A0A3M4VL79_PSECI</name>
<feature type="domain" description="CdaR GGDEF-like" evidence="4">
    <location>
        <begin position="164"/>
        <end position="272"/>
    </location>
</feature>
<evidence type="ECO:0000259" key="3">
    <source>
        <dbReference type="Pfam" id="PF13556"/>
    </source>
</evidence>
<dbReference type="InterPro" id="IPR025736">
    <property type="entry name" value="PucR_C-HTH_dom"/>
</dbReference>
<dbReference type="Gene3D" id="1.10.10.2840">
    <property type="entry name" value="PucR C-terminal helix-turn-helix domain"/>
    <property type="match status" value="1"/>
</dbReference>
<evidence type="ECO:0000256" key="1">
    <source>
        <dbReference type="ARBA" id="ARBA00006754"/>
    </source>
</evidence>
<organism evidence="5 6">
    <name type="scientific">Pseudomonas cichorii</name>
    <dbReference type="NCBI Taxonomy" id="36746"/>
    <lineage>
        <taxon>Bacteria</taxon>
        <taxon>Pseudomonadati</taxon>
        <taxon>Pseudomonadota</taxon>
        <taxon>Gammaproteobacteria</taxon>
        <taxon>Pseudomonadales</taxon>
        <taxon>Pseudomonadaceae</taxon>
        <taxon>Pseudomonas</taxon>
    </lineage>
</organism>
<dbReference type="PANTHER" id="PTHR33744:SF15">
    <property type="entry name" value="CARBOHYDRATE DIACID REGULATOR"/>
    <property type="match status" value="1"/>
</dbReference>
<accession>A0A3M4VL79</accession>
<dbReference type="InterPro" id="IPR008599">
    <property type="entry name" value="Diacid_rec"/>
</dbReference>
<protein>
    <submittedName>
        <fullName evidence="5">Sugar diacid utilization regulator SdaR</fullName>
    </submittedName>
</protein>
<dbReference type="InterPro" id="IPR051448">
    <property type="entry name" value="CdaR-like_regulators"/>
</dbReference>
<feature type="domain" description="PucR C-terminal helix-turn-helix" evidence="3">
    <location>
        <begin position="320"/>
        <end position="376"/>
    </location>
</feature>
<evidence type="ECO:0000259" key="2">
    <source>
        <dbReference type="Pfam" id="PF05651"/>
    </source>
</evidence>
<dbReference type="EMBL" id="RBRY01000141">
    <property type="protein sequence ID" value="RMR52626.1"/>
    <property type="molecule type" value="Genomic_DNA"/>
</dbReference>
<gene>
    <name evidence="5" type="ORF">ALP84_05040</name>
</gene>
<evidence type="ECO:0000313" key="6">
    <source>
        <dbReference type="Proteomes" id="UP000278332"/>
    </source>
</evidence>
<dbReference type="InterPro" id="IPR042070">
    <property type="entry name" value="PucR_C-HTH_sf"/>
</dbReference>
<dbReference type="PANTHER" id="PTHR33744">
    <property type="entry name" value="CARBOHYDRATE DIACID REGULATOR"/>
    <property type="match status" value="1"/>
</dbReference>
<proteinExistence type="inferred from homology"/>
<reference evidence="5 6" key="1">
    <citation type="submission" date="2018-08" db="EMBL/GenBank/DDBJ databases">
        <title>Recombination of ecologically and evolutionarily significant loci maintains genetic cohesion in the Pseudomonas syringae species complex.</title>
        <authorList>
            <person name="Dillon M."/>
            <person name="Thakur S."/>
            <person name="Almeida R.N.D."/>
            <person name="Weir B.S."/>
            <person name="Guttman D.S."/>
        </authorList>
    </citation>
    <scope>NUCLEOTIDE SEQUENCE [LARGE SCALE GENOMIC DNA]</scope>
    <source>
        <strain evidence="5 6">ICMP 6917</strain>
    </source>
</reference>
<feature type="domain" description="Putative sugar diacid recognition" evidence="2">
    <location>
        <begin position="24"/>
        <end position="156"/>
    </location>
</feature>
<dbReference type="Pfam" id="PF13556">
    <property type="entry name" value="HTH_30"/>
    <property type="match status" value="1"/>
</dbReference>
<dbReference type="Pfam" id="PF17853">
    <property type="entry name" value="GGDEF_2"/>
    <property type="match status" value="1"/>
</dbReference>
<comment type="similarity">
    <text evidence="1">Belongs to the CdaR family.</text>
</comment>